<reference evidence="1" key="2">
    <citation type="submission" date="2020-09" db="EMBL/GenBank/DDBJ databases">
        <authorList>
            <person name="Sun Q."/>
            <person name="Zhou Y."/>
        </authorList>
    </citation>
    <scope>NUCLEOTIDE SEQUENCE</scope>
    <source>
        <strain evidence="1">CGMCC 1.12214</strain>
    </source>
</reference>
<gene>
    <name evidence="1" type="ORF">GCM10007036_11300</name>
</gene>
<evidence type="ECO:0000313" key="2">
    <source>
        <dbReference type="Proteomes" id="UP000603912"/>
    </source>
</evidence>
<organism evidence="1 2">
    <name type="scientific">Alsobacter metallidurans</name>
    <dbReference type="NCBI Taxonomy" id="340221"/>
    <lineage>
        <taxon>Bacteria</taxon>
        <taxon>Pseudomonadati</taxon>
        <taxon>Pseudomonadota</taxon>
        <taxon>Alphaproteobacteria</taxon>
        <taxon>Hyphomicrobiales</taxon>
        <taxon>Alsobacteraceae</taxon>
        <taxon>Alsobacter</taxon>
    </lineage>
</organism>
<accession>A0A917MGU4</accession>
<reference evidence="1" key="1">
    <citation type="journal article" date="2014" name="Int. J. Syst. Evol. Microbiol.">
        <title>Complete genome sequence of Corynebacterium casei LMG S-19264T (=DSM 44701T), isolated from a smear-ripened cheese.</title>
        <authorList>
            <consortium name="US DOE Joint Genome Institute (JGI-PGF)"/>
            <person name="Walter F."/>
            <person name="Albersmeier A."/>
            <person name="Kalinowski J."/>
            <person name="Ruckert C."/>
        </authorList>
    </citation>
    <scope>NUCLEOTIDE SEQUENCE</scope>
    <source>
        <strain evidence="1">CGMCC 1.12214</strain>
    </source>
</reference>
<dbReference type="Proteomes" id="UP000603912">
    <property type="component" value="Unassembled WGS sequence"/>
</dbReference>
<name>A0A917MGU4_9HYPH</name>
<evidence type="ECO:0000313" key="1">
    <source>
        <dbReference type="EMBL" id="GGH12995.1"/>
    </source>
</evidence>
<dbReference type="EMBL" id="BMES01000001">
    <property type="protein sequence ID" value="GGH12995.1"/>
    <property type="molecule type" value="Genomic_DNA"/>
</dbReference>
<sequence length="64" mass="7495">MLNPLMRRNRRRALRHCEERSDAAIQTPGMTLYARRLDRFAALAMTEKMSRPRLPGRQRSSAQP</sequence>
<protein>
    <submittedName>
        <fullName evidence="1">Uncharacterized protein</fullName>
    </submittedName>
</protein>
<keyword evidence="2" id="KW-1185">Reference proteome</keyword>
<proteinExistence type="predicted"/>
<comment type="caution">
    <text evidence="1">The sequence shown here is derived from an EMBL/GenBank/DDBJ whole genome shotgun (WGS) entry which is preliminary data.</text>
</comment>
<dbReference type="AlphaFoldDB" id="A0A917MGU4"/>